<dbReference type="EMBL" id="CP033896">
    <property type="protein sequence ID" value="AZA14580.1"/>
    <property type="molecule type" value="Genomic_DNA"/>
</dbReference>
<dbReference type="InterPro" id="IPR019004">
    <property type="entry name" value="YqeY/Aim41"/>
</dbReference>
<dbReference type="Proteomes" id="UP000269019">
    <property type="component" value="Chromosome"/>
</dbReference>
<protein>
    <submittedName>
        <fullName evidence="1">Yqey-like protein</fullName>
    </submittedName>
</protein>
<gene>
    <name evidence="1" type="ORF">CCHOA_11010</name>
</gene>
<dbReference type="AlphaFoldDB" id="A0A3G6JD43"/>
<dbReference type="PANTHER" id="PTHR28055">
    <property type="entry name" value="ALTERED INHERITANCE OF MITOCHONDRIA PROTEIN 41, MITOCHONDRIAL"/>
    <property type="match status" value="1"/>
</dbReference>
<evidence type="ECO:0000313" key="2">
    <source>
        <dbReference type="Proteomes" id="UP000269019"/>
    </source>
</evidence>
<dbReference type="InterPro" id="IPR023168">
    <property type="entry name" value="GatB_Yqey_C_2"/>
</dbReference>
<reference evidence="1 2" key="1">
    <citation type="submission" date="2018-11" db="EMBL/GenBank/DDBJ databases">
        <authorList>
            <person name="Kleinhagauer T."/>
            <person name="Glaeser S.P."/>
            <person name="Spergser J."/>
            <person name="Ruckert C."/>
            <person name="Kaempfer P."/>
            <person name="Busse H.-J."/>
        </authorList>
    </citation>
    <scope>NUCLEOTIDE SEQUENCE [LARGE SCALE GENOMIC DNA]</scope>
    <source>
        <strain evidence="1 2">200CH</strain>
    </source>
</reference>
<dbReference type="RefSeq" id="WP_123930108.1">
    <property type="nucleotide sequence ID" value="NZ_CP033896.1"/>
</dbReference>
<dbReference type="SUPFAM" id="SSF89095">
    <property type="entry name" value="GatB/YqeY motif"/>
    <property type="match status" value="1"/>
</dbReference>
<organism evidence="1 2">
    <name type="scientific">Corynebacterium choanae</name>
    <dbReference type="NCBI Taxonomy" id="1862358"/>
    <lineage>
        <taxon>Bacteria</taxon>
        <taxon>Bacillati</taxon>
        <taxon>Actinomycetota</taxon>
        <taxon>Actinomycetes</taxon>
        <taxon>Mycobacteriales</taxon>
        <taxon>Corynebacteriaceae</taxon>
        <taxon>Corynebacterium</taxon>
    </lineage>
</organism>
<dbReference type="OrthoDB" id="5244551at2"/>
<dbReference type="Gene3D" id="1.10.1510.10">
    <property type="entry name" value="Uncharacterised protein YqeY/AIM41 PF09424, N-terminal domain"/>
    <property type="match status" value="1"/>
</dbReference>
<dbReference type="PANTHER" id="PTHR28055:SF1">
    <property type="entry name" value="ALTERED INHERITANCE OF MITOCHONDRIA PROTEIN 41, MITOCHONDRIAL"/>
    <property type="match status" value="1"/>
</dbReference>
<keyword evidence="2" id="KW-1185">Reference proteome</keyword>
<dbReference type="KEGG" id="ccho:CCHOA_11010"/>
<dbReference type="InterPro" id="IPR042184">
    <property type="entry name" value="YqeY/Aim41_N"/>
</dbReference>
<name>A0A3G6JD43_9CORY</name>
<dbReference type="Gene3D" id="1.10.10.410">
    <property type="match status" value="1"/>
</dbReference>
<dbReference type="InterPro" id="IPR003789">
    <property type="entry name" value="Asn/Gln_tRNA_amidoTrase-B-like"/>
</dbReference>
<dbReference type="GO" id="GO:0016884">
    <property type="term" value="F:carbon-nitrogen ligase activity, with glutamine as amido-N-donor"/>
    <property type="evidence" value="ECO:0007669"/>
    <property type="project" value="InterPro"/>
</dbReference>
<evidence type="ECO:0000313" key="1">
    <source>
        <dbReference type="EMBL" id="AZA14580.1"/>
    </source>
</evidence>
<dbReference type="Pfam" id="PF09424">
    <property type="entry name" value="YqeY"/>
    <property type="match status" value="1"/>
</dbReference>
<accession>A0A3G6JD43</accession>
<sequence>MSELTTTIRADLKQAMKDKDEVTKRALRMLLASIQTESVSGSKHEVDDAAVKGLIAREIKKRNESAEVYAQNGRDELAAAEREEAAVFSRYLPAQFTDEELDQLVESVVADVFGDDQPSMRMMGQVMQKATAKADGRVDGKRLSTAVKRALGGN</sequence>
<proteinExistence type="predicted"/>